<organism evidence="1 2">
    <name type="scientific">Streptomyces zagrosensis</name>
    <dbReference type="NCBI Taxonomy" id="1042984"/>
    <lineage>
        <taxon>Bacteria</taxon>
        <taxon>Bacillati</taxon>
        <taxon>Actinomycetota</taxon>
        <taxon>Actinomycetes</taxon>
        <taxon>Kitasatosporales</taxon>
        <taxon>Streptomycetaceae</taxon>
        <taxon>Streptomyces</taxon>
    </lineage>
</organism>
<dbReference type="EMBL" id="JACHJL010000016">
    <property type="protein sequence ID" value="MBB5938483.1"/>
    <property type="molecule type" value="Genomic_DNA"/>
</dbReference>
<comment type="caution">
    <text evidence="1">The sequence shown here is derived from an EMBL/GenBank/DDBJ whole genome shotgun (WGS) entry which is preliminary data.</text>
</comment>
<dbReference type="Proteomes" id="UP000588098">
    <property type="component" value="Unassembled WGS sequence"/>
</dbReference>
<name>A0A7W9QDV7_9ACTN</name>
<gene>
    <name evidence="1" type="ORF">FHS42_005572</name>
</gene>
<reference evidence="1 2" key="1">
    <citation type="submission" date="2020-08" db="EMBL/GenBank/DDBJ databases">
        <title>Genomic Encyclopedia of Type Strains, Phase III (KMG-III): the genomes of soil and plant-associated and newly described type strains.</title>
        <authorList>
            <person name="Whitman W."/>
        </authorList>
    </citation>
    <scope>NUCLEOTIDE SEQUENCE [LARGE SCALE GENOMIC DNA]</scope>
    <source>
        <strain evidence="1 2">CECT 8305</strain>
    </source>
</reference>
<evidence type="ECO:0000313" key="2">
    <source>
        <dbReference type="Proteomes" id="UP000588098"/>
    </source>
</evidence>
<sequence>MSDSLGLKISEDEVTPDTALRQIAKRTRRTAT</sequence>
<evidence type="ECO:0000313" key="1">
    <source>
        <dbReference type="EMBL" id="MBB5938483.1"/>
    </source>
</evidence>
<keyword evidence="2" id="KW-1185">Reference proteome</keyword>
<accession>A0A7W9QDV7</accession>
<protein>
    <submittedName>
        <fullName evidence="1">Uncharacterized protein</fullName>
    </submittedName>
</protein>
<dbReference type="AlphaFoldDB" id="A0A7W9QDV7"/>
<proteinExistence type="predicted"/>